<gene>
    <name evidence="2" type="ORF">CEE37_08405</name>
</gene>
<sequence length="153" mass="17194">MTTLQKRALFGAIISGAILLATTTLLIITDPATIFEKDSLELAYLGFMLGGAVIYGILVIFTRRGKEGEDFVIDERDVFIARRALIVQLRTVLIALALWCVVLVRIYIGNGGIPVPLMYIMYIFILFLNLLARSICIYHGYNLPINDPERKDR</sequence>
<feature type="transmembrane region" description="Helical" evidence="1">
    <location>
        <begin position="7"/>
        <end position="28"/>
    </location>
</feature>
<evidence type="ECO:0000256" key="1">
    <source>
        <dbReference type="SAM" id="Phobius"/>
    </source>
</evidence>
<comment type="caution">
    <text evidence="2">The sequence shown here is derived from an EMBL/GenBank/DDBJ whole genome shotgun (WGS) entry which is preliminary data.</text>
</comment>
<feature type="transmembrane region" description="Helical" evidence="1">
    <location>
        <begin position="84"/>
        <end position="108"/>
    </location>
</feature>
<feature type="transmembrane region" description="Helical" evidence="1">
    <location>
        <begin position="120"/>
        <end position="141"/>
    </location>
</feature>
<dbReference type="EMBL" id="NJBN01000005">
    <property type="protein sequence ID" value="TKJ40338.1"/>
    <property type="molecule type" value="Genomic_DNA"/>
</dbReference>
<name>A0A532UZJ1_UNCL8</name>
<evidence type="ECO:0000313" key="2">
    <source>
        <dbReference type="EMBL" id="TKJ40338.1"/>
    </source>
</evidence>
<keyword evidence="1" id="KW-0472">Membrane</keyword>
<keyword evidence="1" id="KW-1133">Transmembrane helix</keyword>
<accession>A0A532UZJ1</accession>
<organism evidence="2 3">
    <name type="scientific">candidate division LCP-89 bacterium B3_LCP</name>
    <dbReference type="NCBI Taxonomy" id="2012998"/>
    <lineage>
        <taxon>Bacteria</taxon>
        <taxon>Pseudomonadati</taxon>
        <taxon>Bacteria division LCP-89</taxon>
    </lineage>
</organism>
<dbReference type="AlphaFoldDB" id="A0A532UZJ1"/>
<dbReference type="Proteomes" id="UP000319619">
    <property type="component" value="Unassembled WGS sequence"/>
</dbReference>
<proteinExistence type="predicted"/>
<keyword evidence="1" id="KW-0812">Transmembrane</keyword>
<feature type="transmembrane region" description="Helical" evidence="1">
    <location>
        <begin position="43"/>
        <end position="63"/>
    </location>
</feature>
<evidence type="ECO:0008006" key="4">
    <source>
        <dbReference type="Google" id="ProtNLM"/>
    </source>
</evidence>
<protein>
    <recommendedName>
        <fullName evidence="4">DUF2178 domain-containing protein</fullName>
    </recommendedName>
</protein>
<reference evidence="2 3" key="1">
    <citation type="submission" date="2017-06" db="EMBL/GenBank/DDBJ databases">
        <title>Novel microbial phyla capable of carbon fixation and sulfur reduction in deep-sea sediments.</title>
        <authorList>
            <person name="Huang J."/>
            <person name="Baker B."/>
            <person name="Wang Y."/>
        </authorList>
    </citation>
    <scope>NUCLEOTIDE SEQUENCE [LARGE SCALE GENOMIC DNA]</scope>
    <source>
        <strain evidence="2">B3_LCP</strain>
    </source>
</reference>
<evidence type="ECO:0000313" key="3">
    <source>
        <dbReference type="Proteomes" id="UP000319619"/>
    </source>
</evidence>